<comment type="caution">
    <text evidence="2">The sequence shown here is derived from an EMBL/GenBank/DDBJ whole genome shotgun (WGS) entry which is preliminary data.</text>
</comment>
<evidence type="ECO:0000313" key="3">
    <source>
        <dbReference type="Proteomes" id="UP000283709"/>
    </source>
</evidence>
<protein>
    <submittedName>
        <fullName evidence="2">Uncharacterized protein</fullName>
    </submittedName>
</protein>
<accession>A0A3R7GS28</accession>
<dbReference type="Proteomes" id="UP000283709">
    <property type="component" value="Unassembled WGS sequence"/>
</dbReference>
<gene>
    <name evidence="2" type="ORF">BCY88_05760</name>
</gene>
<sequence length="197" mass="19933">MELKIYIALIMWVFSSAAFAWQPLTYPIRSQSAYQRSVDTALCYAEANRESKVNIARESQIPPRKPVATKTSSTGAPSRPPLPSSTFSASPFGASMPAAASGAAVTTANNAMATKAASAPAASAAATPAATTAASASAASAAVADNGASETAASGASQTAAASNVKLPPLPAPEPPMTRYWAAYGACMQARGYVVTQ</sequence>
<evidence type="ECO:0000256" key="1">
    <source>
        <dbReference type="SAM" id="MobiDB-lite"/>
    </source>
</evidence>
<dbReference type="EMBL" id="MCAS01000023">
    <property type="protein sequence ID" value="RKF43673.1"/>
    <property type="molecule type" value="Genomic_DNA"/>
</dbReference>
<reference evidence="2 3" key="1">
    <citation type="submission" date="2016-07" db="EMBL/GenBank/DDBJ databases">
        <title>Genome analysis of Burkholderia fungorum ES3-20.</title>
        <authorList>
            <person name="Xu D."/>
            <person name="Yao R."/>
            <person name="Zheng S."/>
        </authorList>
    </citation>
    <scope>NUCLEOTIDE SEQUENCE [LARGE SCALE GENOMIC DNA]</scope>
    <source>
        <strain evidence="2 3">ES3-20</strain>
    </source>
</reference>
<organism evidence="2 3">
    <name type="scientific">Paraburkholderia fungorum</name>
    <dbReference type="NCBI Taxonomy" id="134537"/>
    <lineage>
        <taxon>Bacteria</taxon>
        <taxon>Pseudomonadati</taxon>
        <taxon>Pseudomonadota</taxon>
        <taxon>Betaproteobacteria</taxon>
        <taxon>Burkholderiales</taxon>
        <taxon>Burkholderiaceae</taxon>
        <taxon>Paraburkholderia</taxon>
    </lineage>
</organism>
<dbReference type="AlphaFoldDB" id="A0A3R7GS28"/>
<proteinExistence type="predicted"/>
<feature type="region of interest" description="Disordered" evidence="1">
    <location>
        <begin position="57"/>
        <end position="87"/>
    </location>
</feature>
<evidence type="ECO:0000313" key="2">
    <source>
        <dbReference type="EMBL" id="RKF43673.1"/>
    </source>
</evidence>
<dbReference type="RefSeq" id="WP_120346387.1">
    <property type="nucleotide sequence ID" value="NZ_MCAS01000023.1"/>
</dbReference>
<dbReference type="OrthoDB" id="9132841at2"/>
<name>A0A3R7GS28_9BURK</name>